<evidence type="ECO:0000313" key="2">
    <source>
        <dbReference type="Proteomes" id="UP001182991"/>
    </source>
</evidence>
<dbReference type="EMBL" id="JAVRBG010000009">
    <property type="protein sequence ID" value="MDT0294950.1"/>
    <property type="molecule type" value="Genomic_DNA"/>
</dbReference>
<reference evidence="2" key="1">
    <citation type="submission" date="2023-07" db="EMBL/GenBank/DDBJ databases">
        <title>Isolating and identifying novel microbial strains from the Mariana Trench.</title>
        <authorList>
            <person name="Fu H."/>
        </authorList>
    </citation>
    <scope>NUCLEOTIDE SEQUENCE [LARGE SCALE GENOMIC DNA]</scope>
    <source>
        <strain evidence="2">T-y2</strain>
    </source>
</reference>
<dbReference type="RefSeq" id="WP_311401880.1">
    <property type="nucleotide sequence ID" value="NZ_JAVRBG010000009.1"/>
</dbReference>
<accession>A0ABU2KJQ0</accession>
<keyword evidence="2" id="KW-1185">Reference proteome</keyword>
<sequence>MRKILTLIIPFILIGCGATLSIKNSDVESYYPISGIDATFKYADSDTFVFHKDLDQIQSKNGNTYSVRQIKNSSGKTTKTLYRLENGNVMYFDKKSGTENMIMPKEPKVGFSWRNSDNSWKYEIVDLNANLETPTKKYSGLLVMRATQISNRDENKLTEYLNYYEKGTGKIASFGNGKLMTYKL</sequence>
<name>A0ABU2KJQ0_9FLAO</name>
<comment type="caution">
    <text evidence="1">The sequence shown here is derived from an EMBL/GenBank/DDBJ whole genome shotgun (WGS) entry which is preliminary data.</text>
</comment>
<gene>
    <name evidence="1" type="ORF">RLT85_09915</name>
</gene>
<dbReference type="PROSITE" id="PS51257">
    <property type="entry name" value="PROKAR_LIPOPROTEIN"/>
    <property type="match status" value="1"/>
</dbReference>
<evidence type="ECO:0008006" key="3">
    <source>
        <dbReference type="Google" id="ProtNLM"/>
    </source>
</evidence>
<evidence type="ECO:0000313" key="1">
    <source>
        <dbReference type="EMBL" id="MDT0294950.1"/>
    </source>
</evidence>
<organism evidence="1 2">
    <name type="scientific">Mesonia ostreae</name>
    <dbReference type="NCBI Taxonomy" id="861110"/>
    <lineage>
        <taxon>Bacteria</taxon>
        <taxon>Pseudomonadati</taxon>
        <taxon>Bacteroidota</taxon>
        <taxon>Flavobacteriia</taxon>
        <taxon>Flavobacteriales</taxon>
        <taxon>Flavobacteriaceae</taxon>
        <taxon>Mesonia</taxon>
    </lineage>
</organism>
<proteinExistence type="predicted"/>
<dbReference type="Proteomes" id="UP001182991">
    <property type="component" value="Unassembled WGS sequence"/>
</dbReference>
<protein>
    <recommendedName>
        <fullName evidence="3">Lipoprotein</fullName>
    </recommendedName>
</protein>